<evidence type="ECO:0000313" key="4">
    <source>
        <dbReference type="EMBL" id="POY75207.1"/>
    </source>
</evidence>
<keyword evidence="2" id="KW-1133">Transmembrane helix</keyword>
<accession>A0A2S5BEL3</accession>
<sequence>MQNSGCCTLILILLCFVYPIGAPIALGLSHAWFDCVWFIDVFLIVAGVGIGGLVGGWAFEPLGILKLSAGYGLAVLLAIIVIWQDHSAGKQTTVLEEGKPAPPRGRRRRRDELARPSRHSAGVHLTAVGSESDSSGSEGLDTDEEVRARRAKAARRMVATLRSGQTQP</sequence>
<name>A0A2S5BEL3_9BASI</name>
<feature type="signal peptide" evidence="3">
    <location>
        <begin position="1"/>
        <end position="22"/>
    </location>
</feature>
<protein>
    <submittedName>
        <fullName evidence="4">Uncharacterized protein</fullName>
    </submittedName>
</protein>
<comment type="caution">
    <text evidence="4">The sequence shown here is derived from an EMBL/GenBank/DDBJ whole genome shotgun (WGS) entry which is preliminary data.</text>
</comment>
<organism evidence="4 5">
    <name type="scientific">Rhodotorula taiwanensis</name>
    <dbReference type="NCBI Taxonomy" id="741276"/>
    <lineage>
        <taxon>Eukaryota</taxon>
        <taxon>Fungi</taxon>
        <taxon>Dikarya</taxon>
        <taxon>Basidiomycota</taxon>
        <taxon>Pucciniomycotina</taxon>
        <taxon>Microbotryomycetes</taxon>
        <taxon>Sporidiobolales</taxon>
        <taxon>Sporidiobolaceae</taxon>
        <taxon>Rhodotorula</taxon>
    </lineage>
</organism>
<evidence type="ECO:0000256" key="2">
    <source>
        <dbReference type="SAM" id="Phobius"/>
    </source>
</evidence>
<gene>
    <name evidence="4" type="ORF">BMF94_1839</name>
</gene>
<feature type="compositionally biased region" description="Low complexity" evidence="1">
    <location>
        <begin position="129"/>
        <end position="139"/>
    </location>
</feature>
<feature type="region of interest" description="Disordered" evidence="1">
    <location>
        <begin position="93"/>
        <end position="168"/>
    </location>
</feature>
<feature type="transmembrane region" description="Helical" evidence="2">
    <location>
        <begin position="37"/>
        <end position="57"/>
    </location>
</feature>
<evidence type="ECO:0000256" key="1">
    <source>
        <dbReference type="SAM" id="MobiDB-lite"/>
    </source>
</evidence>
<evidence type="ECO:0000256" key="3">
    <source>
        <dbReference type="SAM" id="SignalP"/>
    </source>
</evidence>
<feature type="transmembrane region" description="Helical" evidence="2">
    <location>
        <begin position="64"/>
        <end position="83"/>
    </location>
</feature>
<keyword evidence="5" id="KW-1185">Reference proteome</keyword>
<proteinExistence type="predicted"/>
<keyword evidence="3" id="KW-0732">Signal</keyword>
<dbReference type="AlphaFoldDB" id="A0A2S5BEL3"/>
<keyword evidence="2" id="KW-0812">Transmembrane</keyword>
<dbReference type="EMBL" id="PJQD01000019">
    <property type="protein sequence ID" value="POY75207.1"/>
    <property type="molecule type" value="Genomic_DNA"/>
</dbReference>
<dbReference type="Proteomes" id="UP000237144">
    <property type="component" value="Unassembled WGS sequence"/>
</dbReference>
<reference evidence="4 5" key="1">
    <citation type="journal article" date="2018" name="Front. Microbiol.">
        <title>Prospects for Fungal Bioremediation of Acidic Radioactive Waste Sites: Characterization and Genome Sequence of Rhodotorula taiwanensis MD1149.</title>
        <authorList>
            <person name="Tkavc R."/>
            <person name="Matrosova V.Y."/>
            <person name="Grichenko O.E."/>
            <person name="Gostincar C."/>
            <person name="Volpe R.P."/>
            <person name="Klimenkova P."/>
            <person name="Gaidamakova E.K."/>
            <person name="Zhou C.E."/>
            <person name="Stewart B.J."/>
            <person name="Lyman M.G."/>
            <person name="Malfatti S.A."/>
            <person name="Rubinfeld B."/>
            <person name="Courtot M."/>
            <person name="Singh J."/>
            <person name="Dalgard C.L."/>
            <person name="Hamilton T."/>
            <person name="Frey K.G."/>
            <person name="Gunde-Cimerman N."/>
            <person name="Dugan L."/>
            <person name="Daly M.J."/>
        </authorList>
    </citation>
    <scope>NUCLEOTIDE SEQUENCE [LARGE SCALE GENOMIC DNA]</scope>
    <source>
        <strain evidence="4 5">MD1149</strain>
    </source>
</reference>
<keyword evidence="2" id="KW-0472">Membrane</keyword>
<feature type="chain" id="PRO_5015676746" evidence="3">
    <location>
        <begin position="23"/>
        <end position="168"/>
    </location>
</feature>
<dbReference type="OrthoDB" id="2529962at2759"/>
<evidence type="ECO:0000313" key="5">
    <source>
        <dbReference type="Proteomes" id="UP000237144"/>
    </source>
</evidence>